<dbReference type="KEGG" id="lhi:JP39_03915"/>
<dbReference type="InterPro" id="IPR029058">
    <property type="entry name" value="AB_hydrolase_fold"/>
</dbReference>
<keyword evidence="1" id="KW-0812">Transmembrane</keyword>
<organism evidence="2 3">
    <name type="scientific">Companilactobacillus heilongjiangensis</name>
    <dbReference type="NCBI Taxonomy" id="1074467"/>
    <lineage>
        <taxon>Bacteria</taxon>
        <taxon>Bacillati</taxon>
        <taxon>Bacillota</taxon>
        <taxon>Bacilli</taxon>
        <taxon>Lactobacillales</taxon>
        <taxon>Lactobacillaceae</taxon>
        <taxon>Companilactobacillus</taxon>
    </lineage>
</organism>
<dbReference type="STRING" id="1074467.JP39_03915"/>
<keyword evidence="3" id="KW-1185">Reference proteome</keyword>
<dbReference type="AlphaFoldDB" id="A0A0K2LBM0"/>
<name>A0A0K2LBM0_9LACO</name>
<dbReference type="Pfam" id="PF06028">
    <property type="entry name" value="DUF915"/>
    <property type="match status" value="1"/>
</dbReference>
<proteinExistence type="predicted"/>
<dbReference type="SUPFAM" id="SSF53474">
    <property type="entry name" value="alpha/beta-Hydrolases"/>
    <property type="match status" value="1"/>
</dbReference>
<keyword evidence="1" id="KW-0472">Membrane</keyword>
<gene>
    <name evidence="2" type="ORF">JP39_03915</name>
</gene>
<evidence type="ECO:0000313" key="3">
    <source>
        <dbReference type="Proteomes" id="UP000061546"/>
    </source>
</evidence>
<protein>
    <recommendedName>
        <fullName evidence="4">Alpha/beta hydrolase</fullName>
    </recommendedName>
</protein>
<dbReference type="EMBL" id="CP012559">
    <property type="protein sequence ID" value="ALB28573.1"/>
    <property type="molecule type" value="Genomic_DNA"/>
</dbReference>
<evidence type="ECO:0008006" key="4">
    <source>
        <dbReference type="Google" id="ProtNLM"/>
    </source>
</evidence>
<dbReference type="Proteomes" id="UP000061546">
    <property type="component" value="Chromosome"/>
</dbReference>
<sequence>MVLFVLNFGNKSNFGEFMKKIKWLLLLFVAIIVGYTTEQNVSASSKRQMPTLFFHGFGGTAHSMDYLIDQSQRDGFATRTLTIVVTPKGKVKTYGTWLQKARNPEIQVLFENNHESDYHHTAMWIDSILKVLHKQYGVTRFNAVAHSWGNNAVMYYLENYSQKKNQPQIDSLVNIAAPMQVLNRDIYRRNDWRYSNQLNKDFNSYVEPNSTIRNLHIRELNIMGQLSPEDHFDKAVPVSSAKSLRRVFKGPHQSYESRIFTGPRAEHSALTRRNPKVLHDIEHFLWVRGSNKKN</sequence>
<feature type="transmembrane region" description="Helical" evidence="1">
    <location>
        <begin position="21"/>
        <end position="37"/>
    </location>
</feature>
<dbReference type="InterPro" id="IPR010315">
    <property type="entry name" value="DUF915_hydro-like"/>
</dbReference>
<evidence type="ECO:0000313" key="2">
    <source>
        <dbReference type="EMBL" id="ALB28573.1"/>
    </source>
</evidence>
<reference evidence="2 3" key="1">
    <citation type="submission" date="2015-08" db="EMBL/GenBank/DDBJ databases">
        <title>Genomic sequence of Lactobacillus heilongjiangensis DSM 28069, isolated from Chinese traditional pickle.</title>
        <authorList>
            <person name="Jiang X."/>
            <person name="Zheng B."/>
            <person name="Cheng H."/>
        </authorList>
    </citation>
    <scope>NUCLEOTIDE SEQUENCE [LARGE SCALE GENOMIC DNA]</scope>
    <source>
        <strain evidence="2 3">DSM 28069</strain>
    </source>
</reference>
<dbReference type="Gene3D" id="3.40.50.1820">
    <property type="entry name" value="alpha/beta hydrolase"/>
    <property type="match status" value="1"/>
</dbReference>
<evidence type="ECO:0000256" key="1">
    <source>
        <dbReference type="SAM" id="Phobius"/>
    </source>
</evidence>
<accession>A0A0K2LBM0</accession>
<keyword evidence="1" id="KW-1133">Transmembrane helix</keyword>